<accession>A0ABM6YBI9</accession>
<protein>
    <submittedName>
        <fullName evidence="1">Uncharacterized protein</fullName>
    </submittedName>
</protein>
<gene>
    <name evidence="1" type="ORF">DQM28_15175</name>
</gene>
<reference evidence="1 2" key="1">
    <citation type="submission" date="2018-09" db="EMBL/GenBank/DDBJ databases">
        <title>Complete Genome sequences of three Leptospira mayottensis isolates obtained from Tenrecid mammals endemic to the Malagasy region.</title>
        <authorList>
            <person name="Cordonin C."/>
            <person name="Toty C."/>
        </authorList>
    </citation>
    <scope>NUCLEOTIDE SEQUENCE [LARGE SCALE GENOMIC DNA]</scope>
    <source>
        <strain evidence="1 2">MDI222</strain>
    </source>
</reference>
<evidence type="ECO:0000313" key="2">
    <source>
        <dbReference type="Proteomes" id="UP000258889"/>
    </source>
</evidence>
<evidence type="ECO:0000313" key="1">
    <source>
        <dbReference type="EMBL" id="AXR65355.1"/>
    </source>
</evidence>
<dbReference type="EMBL" id="CP030144">
    <property type="protein sequence ID" value="AXR65355.1"/>
    <property type="molecule type" value="Genomic_DNA"/>
</dbReference>
<name>A0ABM6YBI9_9LEPT</name>
<sequence length="60" mass="7217">MFLKQRRTFLKVVVFPYLWSLSLREIYTALQPLAKTIVLKKHRRKQLIGNQFLNDLSIKN</sequence>
<keyword evidence="2" id="KW-1185">Reference proteome</keyword>
<dbReference type="Proteomes" id="UP000258889">
    <property type="component" value="Chromosome i"/>
</dbReference>
<proteinExistence type="predicted"/>
<organism evidence="1 2">
    <name type="scientific">Leptospira mayottensis</name>
    <dbReference type="NCBI Taxonomy" id="1137606"/>
    <lineage>
        <taxon>Bacteria</taxon>
        <taxon>Pseudomonadati</taxon>
        <taxon>Spirochaetota</taxon>
        <taxon>Spirochaetia</taxon>
        <taxon>Leptospirales</taxon>
        <taxon>Leptospiraceae</taxon>
        <taxon>Leptospira</taxon>
    </lineage>
</organism>